<dbReference type="AlphaFoldDB" id="A0A124HQL9"/>
<accession>A0A124HQL9</accession>
<organism evidence="1 2">
    <name type="scientific">Streptomyces longwoodensis</name>
    <dbReference type="NCBI Taxonomy" id="68231"/>
    <lineage>
        <taxon>Bacteria</taxon>
        <taxon>Bacillati</taxon>
        <taxon>Actinomycetota</taxon>
        <taxon>Actinomycetes</taxon>
        <taxon>Kitasatosporales</taxon>
        <taxon>Streptomycetaceae</taxon>
        <taxon>Streptomyces</taxon>
    </lineage>
</organism>
<proteinExistence type="predicted"/>
<dbReference type="GeneID" id="91427712"/>
<dbReference type="RefSeq" id="WP_067237816.1">
    <property type="nucleotide sequence ID" value="NZ_CP107760.1"/>
</dbReference>
<gene>
    <name evidence="1" type="ORF">AQJ30_24320</name>
</gene>
<sequence length="162" mass="17595">MSGRHAALRLGQLSSAAANARRQAVLRPWLEHRAQRTALTAYTAFRERHYEAYLQYASLRIGRRGAAETAVTAALTELAVSWTAILGSAGPAAVAWRILHHHVDRAAGCDPTAVAAGHGMQTLHDDAYFLHERLHLDRDRIAEVLGIHLADLPSLPPRSSGG</sequence>
<evidence type="ECO:0000313" key="1">
    <source>
        <dbReference type="EMBL" id="KUN35799.1"/>
    </source>
</evidence>
<evidence type="ECO:0000313" key="2">
    <source>
        <dbReference type="Proteomes" id="UP000053271"/>
    </source>
</evidence>
<protein>
    <submittedName>
        <fullName evidence="1">Uncharacterized protein</fullName>
    </submittedName>
</protein>
<comment type="caution">
    <text evidence="1">The sequence shown here is derived from an EMBL/GenBank/DDBJ whole genome shotgun (WGS) entry which is preliminary data.</text>
</comment>
<reference evidence="1 2" key="1">
    <citation type="submission" date="2015-10" db="EMBL/GenBank/DDBJ databases">
        <title>Draft genome sequence of Streptomyces longwoodensis DSM 41677, type strain for the species Streptomyces longwoodensis.</title>
        <authorList>
            <person name="Ruckert C."/>
            <person name="Winkler A."/>
            <person name="Kalinowski J."/>
            <person name="Kampfer P."/>
            <person name="Glaeser S."/>
        </authorList>
    </citation>
    <scope>NUCLEOTIDE SEQUENCE [LARGE SCALE GENOMIC DNA]</scope>
    <source>
        <strain evidence="1 2">DSM 41677</strain>
    </source>
</reference>
<dbReference type="Proteomes" id="UP000053271">
    <property type="component" value="Unassembled WGS sequence"/>
</dbReference>
<dbReference type="STRING" id="68231.AQJ30_24320"/>
<name>A0A124HQL9_9ACTN</name>
<dbReference type="EMBL" id="LMWS01000031">
    <property type="protein sequence ID" value="KUN35799.1"/>
    <property type="molecule type" value="Genomic_DNA"/>
</dbReference>
<keyword evidence="2" id="KW-1185">Reference proteome</keyword>